<evidence type="ECO:0000313" key="2">
    <source>
        <dbReference type="Proteomes" id="UP000499080"/>
    </source>
</evidence>
<reference evidence="1 2" key="1">
    <citation type="journal article" date="2019" name="Sci. Rep.">
        <title>Orb-weaving spider Araneus ventricosus genome elucidates the spidroin gene catalogue.</title>
        <authorList>
            <person name="Kono N."/>
            <person name="Nakamura H."/>
            <person name="Ohtoshi R."/>
            <person name="Moran D.A.P."/>
            <person name="Shinohara A."/>
            <person name="Yoshida Y."/>
            <person name="Fujiwara M."/>
            <person name="Mori M."/>
            <person name="Tomita M."/>
            <person name="Arakawa K."/>
        </authorList>
    </citation>
    <scope>NUCLEOTIDE SEQUENCE [LARGE SCALE GENOMIC DNA]</scope>
</reference>
<protein>
    <submittedName>
        <fullName evidence="1">Uncharacterized protein</fullName>
    </submittedName>
</protein>
<proteinExistence type="predicted"/>
<name>A0A4Y2KG06_ARAVE</name>
<gene>
    <name evidence="1" type="ORF">AVEN_238535_1</name>
</gene>
<dbReference type="AlphaFoldDB" id="A0A4Y2KG06"/>
<feature type="non-terminal residue" evidence="1">
    <location>
        <position position="1"/>
    </location>
</feature>
<organism evidence="1 2">
    <name type="scientific">Araneus ventricosus</name>
    <name type="common">Orbweaver spider</name>
    <name type="synonym">Epeira ventricosa</name>
    <dbReference type="NCBI Taxonomy" id="182803"/>
    <lineage>
        <taxon>Eukaryota</taxon>
        <taxon>Metazoa</taxon>
        <taxon>Ecdysozoa</taxon>
        <taxon>Arthropoda</taxon>
        <taxon>Chelicerata</taxon>
        <taxon>Arachnida</taxon>
        <taxon>Araneae</taxon>
        <taxon>Araneomorphae</taxon>
        <taxon>Entelegynae</taxon>
        <taxon>Araneoidea</taxon>
        <taxon>Araneidae</taxon>
        <taxon>Araneus</taxon>
    </lineage>
</organism>
<sequence>FINNTKAKECRNKVSKYLTVEELQISAEILARVTLLSDLKQKLLH</sequence>
<dbReference type="EMBL" id="BGPR01272271">
    <property type="protein sequence ID" value="GBN01624.1"/>
    <property type="molecule type" value="Genomic_DNA"/>
</dbReference>
<accession>A0A4Y2KG06</accession>
<comment type="caution">
    <text evidence="1">The sequence shown here is derived from an EMBL/GenBank/DDBJ whole genome shotgun (WGS) entry which is preliminary data.</text>
</comment>
<keyword evidence="2" id="KW-1185">Reference proteome</keyword>
<dbReference type="Proteomes" id="UP000499080">
    <property type="component" value="Unassembled WGS sequence"/>
</dbReference>
<evidence type="ECO:0000313" key="1">
    <source>
        <dbReference type="EMBL" id="GBN01624.1"/>
    </source>
</evidence>